<evidence type="ECO:0000313" key="1">
    <source>
        <dbReference type="EMBL" id="KAD7116761.1"/>
    </source>
</evidence>
<reference evidence="1 2" key="1">
    <citation type="submission" date="2019-05" db="EMBL/GenBank/DDBJ databases">
        <title>Mikania micrantha, genome provides insights into the molecular mechanism of rapid growth.</title>
        <authorList>
            <person name="Liu B."/>
        </authorList>
    </citation>
    <scope>NUCLEOTIDE SEQUENCE [LARGE SCALE GENOMIC DNA]</scope>
    <source>
        <strain evidence="1">NLD-2019</strain>
        <tissue evidence="1">Leaf</tissue>
    </source>
</reference>
<protein>
    <submittedName>
        <fullName evidence="1">Uncharacterized protein</fullName>
    </submittedName>
</protein>
<dbReference type="EMBL" id="SZYD01000002">
    <property type="protein sequence ID" value="KAD7116761.1"/>
    <property type="molecule type" value="Genomic_DNA"/>
</dbReference>
<accession>A0A5N6PVE9</accession>
<keyword evidence="2" id="KW-1185">Reference proteome</keyword>
<name>A0A5N6PVE9_9ASTR</name>
<dbReference type="InterPro" id="IPR036589">
    <property type="entry name" value="HCY_dom_sf"/>
</dbReference>
<sequence length="155" mass="17530">MERKTVERYTMSMQFLSTPKTFLAEKGSDTQLKDIPNGNCVEGDAMNVETAMDADAKAKENTDTRDLFGEFGNIIGDRMYYRALVAASIGSYGICKRCGLEYAQRLSRCRLQVLVGSAHDLLAFETFLNKLEYHQTRCVEYYTNETGVYIETGEN</sequence>
<comment type="caution">
    <text evidence="1">The sequence shown here is derived from an EMBL/GenBank/DDBJ whole genome shotgun (WGS) entry which is preliminary data.</text>
</comment>
<gene>
    <name evidence="1" type="ORF">E3N88_04029</name>
</gene>
<evidence type="ECO:0000313" key="2">
    <source>
        <dbReference type="Proteomes" id="UP000326396"/>
    </source>
</evidence>
<dbReference type="SUPFAM" id="SSF82282">
    <property type="entry name" value="Homocysteine S-methyltransferase"/>
    <property type="match status" value="1"/>
</dbReference>
<dbReference type="AlphaFoldDB" id="A0A5N6PVE9"/>
<dbReference type="Proteomes" id="UP000326396">
    <property type="component" value="Linkage Group LG10"/>
</dbReference>
<dbReference type="OrthoDB" id="370884at2759"/>
<proteinExistence type="predicted"/>
<organism evidence="1 2">
    <name type="scientific">Mikania micrantha</name>
    <name type="common">bitter vine</name>
    <dbReference type="NCBI Taxonomy" id="192012"/>
    <lineage>
        <taxon>Eukaryota</taxon>
        <taxon>Viridiplantae</taxon>
        <taxon>Streptophyta</taxon>
        <taxon>Embryophyta</taxon>
        <taxon>Tracheophyta</taxon>
        <taxon>Spermatophyta</taxon>
        <taxon>Magnoliopsida</taxon>
        <taxon>eudicotyledons</taxon>
        <taxon>Gunneridae</taxon>
        <taxon>Pentapetalae</taxon>
        <taxon>asterids</taxon>
        <taxon>campanulids</taxon>
        <taxon>Asterales</taxon>
        <taxon>Asteraceae</taxon>
        <taxon>Asteroideae</taxon>
        <taxon>Heliantheae alliance</taxon>
        <taxon>Eupatorieae</taxon>
        <taxon>Mikania</taxon>
    </lineage>
</organism>